<protein>
    <submittedName>
        <fullName evidence="1">Uncharacterized protein</fullName>
    </submittedName>
</protein>
<proteinExistence type="predicted"/>
<dbReference type="Proteomes" id="UP000240971">
    <property type="component" value="Unassembled WGS sequence"/>
</dbReference>
<gene>
    <name evidence="1" type="ORF">CLV51_11047</name>
</gene>
<dbReference type="EMBL" id="PYAW01000010">
    <property type="protein sequence ID" value="PSL42831.1"/>
    <property type="molecule type" value="Genomic_DNA"/>
</dbReference>
<reference evidence="1 2" key="1">
    <citation type="submission" date="2018-03" db="EMBL/GenBank/DDBJ databases">
        <title>Genomic Encyclopedia of Archaeal and Bacterial Type Strains, Phase II (KMG-II): from individual species to whole genera.</title>
        <authorList>
            <person name="Goeker M."/>
        </authorList>
    </citation>
    <scope>NUCLEOTIDE SEQUENCE [LARGE SCALE GENOMIC DNA]</scope>
    <source>
        <strain evidence="1 2">DSM 24859</strain>
    </source>
</reference>
<accession>A0A2P8H9G0</accession>
<comment type="caution">
    <text evidence="1">The sequence shown here is derived from an EMBL/GenBank/DDBJ whole genome shotgun (WGS) entry which is preliminary data.</text>
</comment>
<sequence length="69" mass="7444">MKTLQNPPPLRLHKIVVANLSKVNYAFLGKAVTTVKEPKPSHSCASCSSLNESCLGSAFTSLTYFSIIC</sequence>
<evidence type="ECO:0000313" key="2">
    <source>
        <dbReference type="Proteomes" id="UP000240971"/>
    </source>
</evidence>
<dbReference type="AlphaFoldDB" id="A0A2P8H9G0"/>
<keyword evidence="2" id="KW-1185">Reference proteome</keyword>
<organism evidence="1 2">
    <name type="scientific">Chitinophaga niastensis</name>
    <dbReference type="NCBI Taxonomy" id="536980"/>
    <lineage>
        <taxon>Bacteria</taxon>
        <taxon>Pseudomonadati</taxon>
        <taxon>Bacteroidota</taxon>
        <taxon>Chitinophagia</taxon>
        <taxon>Chitinophagales</taxon>
        <taxon>Chitinophagaceae</taxon>
        <taxon>Chitinophaga</taxon>
    </lineage>
</organism>
<name>A0A2P8H9G0_CHINA</name>
<evidence type="ECO:0000313" key="1">
    <source>
        <dbReference type="EMBL" id="PSL42831.1"/>
    </source>
</evidence>